<evidence type="ECO:0000256" key="10">
    <source>
        <dbReference type="ARBA" id="ARBA00023136"/>
    </source>
</evidence>
<dbReference type="InterPro" id="IPR003661">
    <property type="entry name" value="HisK_dim/P_dom"/>
</dbReference>
<dbReference type="InterPro" id="IPR003660">
    <property type="entry name" value="HAMP_dom"/>
</dbReference>
<dbReference type="InterPro" id="IPR005467">
    <property type="entry name" value="His_kinase_dom"/>
</dbReference>
<dbReference type="CDD" id="cd00082">
    <property type="entry name" value="HisKA"/>
    <property type="match status" value="1"/>
</dbReference>
<evidence type="ECO:0000259" key="12">
    <source>
        <dbReference type="PROSITE" id="PS50109"/>
    </source>
</evidence>
<dbReference type="CDD" id="cd06225">
    <property type="entry name" value="HAMP"/>
    <property type="match status" value="1"/>
</dbReference>
<dbReference type="PROSITE" id="PS50109">
    <property type="entry name" value="HIS_KIN"/>
    <property type="match status" value="1"/>
</dbReference>
<dbReference type="InterPro" id="IPR050428">
    <property type="entry name" value="TCS_sensor_his_kinase"/>
</dbReference>
<evidence type="ECO:0000256" key="9">
    <source>
        <dbReference type="ARBA" id="ARBA00023012"/>
    </source>
</evidence>
<dbReference type="SMART" id="SM00388">
    <property type="entry name" value="HisKA"/>
    <property type="match status" value="1"/>
</dbReference>
<evidence type="ECO:0000256" key="7">
    <source>
        <dbReference type="ARBA" id="ARBA00022777"/>
    </source>
</evidence>
<dbReference type="RefSeq" id="WP_149433452.1">
    <property type="nucleotide sequence ID" value="NZ_VTPX01000001.1"/>
</dbReference>
<dbReference type="InterPro" id="IPR004358">
    <property type="entry name" value="Sig_transdc_His_kin-like_C"/>
</dbReference>
<reference evidence="14 15" key="1">
    <citation type="submission" date="2019-08" db="EMBL/GenBank/DDBJ databases">
        <title>Bioinformatics analysis of the strain L3 and L5.</title>
        <authorList>
            <person name="Li X."/>
        </authorList>
    </citation>
    <scope>NUCLEOTIDE SEQUENCE [LARGE SCALE GENOMIC DNA]</scope>
    <source>
        <strain evidence="14 15">L3</strain>
    </source>
</reference>
<dbReference type="InterPro" id="IPR036890">
    <property type="entry name" value="HATPase_C_sf"/>
</dbReference>
<keyword evidence="4" id="KW-0597">Phosphoprotein</keyword>
<comment type="subcellular location">
    <subcellularLocation>
        <location evidence="2">Membrane</location>
    </subcellularLocation>
</comment>
<dbReference type="SUPFAM" id="SSF158472">
    <property type="entry name" value="HAMP domain-like"/>
    <property type="match status" value="1"/>
</dbReference>
<keyword evidence="7 14" id="KW-0418">Kinase</keyword>
<dbReference type="Proteomes" id="UP000466024">
    <property type="component" value="Unassembled WGS sequence"/>
</dbReference>
<evidence type="ECO:0000256" key="2">
    <source>
        <dbReference type="ARBA" id="ARBA00004370"/>
    </source>
</evidence>
<dbReference type="SUPFAM" id="SSF47384">
    <property type="entry name" value="Homodimeric domain of signal transducing histidine kinase"/>
    <property type="match status" value="1"/>
</dbReference>
<evidence type="ECO:0000256" key="6">
    <source>
        <dbReference type="ARBA" id="ARBA00022692"/>
    </source>
</evidence>
<proteinExistence type="predicted"/>
<dbReference type="Pfam" id="PF00672">
    <property type="entry name" value="HAMP"/>
    <property type="match status" value="1"/>
</dbReference>
<keyword evidence="8 11" id="KW-1133">Transmembrane helix</keyword>
<dbReference type="EC" id="2.7.13.3" evidence="3"/>
<feature type="domain" description="HAMP" evidence="13">
    <location>
        <begin position="206"/>
        <end position="258"/>
    </location>
</feature>
<protein>
    <recommendedName>
        <fullName evidence="3">histidine kinase</fullName>
        <ecNumber evidence="3">2.7.13.3</ecNumber>
    </recommendedName>
</protein>
<evidence type="ECO:0000313" key="14">
    <source>
        <dbReference type="EMBL" id="KAA0020326.1"/>
    </source>
</evidence>
<dbReference type="SMART" id="SM00387">
    <property type="entry name" value="HATPase_c"/>
    <property type="match status" value="1"/>
</dbReference>
<keyword evidence="6 11" id="KW-0812">Transmembrane</keyword>
<comment type="catalytic activity">
    <reaction evidence="1">
        <text>ATP + protein L-histidine = ADP + protein N-phospho-L-histidine.</text>
        <dbReference type="EC" id="2.7.13.3"/>
    </reaction>
</comment>
<evidence type="ECO:0000256" key="1">
    <source>
        <dbReference type="ARBA" id="ARBA00000085"/>
    </source>
</evidence>
<dbReference type="SUPFAM" id="SSF55874">
    <property type="entry name" value="ATPase domain of HSP90 chaperone/DNA topoisomerase II/histidine kinase"/>
    <property type="match status" value="1"/>
</dbReference>
<dbReference type="Gene3D" id="3.30.565.10">
    <property type="entry name" value="Histidine kinase-like ATPase, C-terminal domain"/>
    <property type="match status" value="1"/>
</dbReference>
<evidence type="ECO:0000259" key="13">
    <source>
        <dbReference type="PROSITE" id="PS50885"/>
    </source>
</evidence>
<accession>A0A640WI49</accession>
<evidence type="ECO:0000313" key="15">
    <source>
        <dbReference type="Proteomes" id="UP000466024"/>
    </source>
</evidence>
<comment type="caution">
    <text evidence="14">The sequence shown here is derived from an EMBL/GenBank/DDBJ whole genome shotgun (WGS) entry which is preliminary data.</text>
</comment>
<keyword evidence="15" id="KW-1185">Reference proteome</keyword>
<evidence type="ECO:0000256" key="5">
    <source>
        <dbReference type="ARBA" id="ARBA00022679"/>
    </source>
</evidence>
<dbReference type="AlphaFoldDB" id="A0A640WI49"/>
<dbReference type="PROSITE" id="PS50885">
    <property type="entry name" value="HAMP"/>
    <property type="match status" value="1"/>
</dbReference>
<dbReference type="EMBL" id="VTPX01000001">
    <property type="protein sequence ID" value="KAA0020326.1"/>
    <property type="molecule type" value="Genomic_DNA"/>
</dbReference>
<dbReference type="PRINTS" id="PR00344">
    <property type="entry name" value="BCTRLSENSOR"/>
</dbReference>
<feature type="transmembrane region" description="Helical" evidence="11">
    <location>
        <begin position="12"/>
        <end position="36"/>
    </location>
</feature>
<dbReference type="Gene3D" id="1.10.287.130">
    <property type="match status" value="1"/>
</dbReference>
<sequence length="490" mass="54094">MWPLLRRAYRSLYARIVFIYLASMIALSAATALIAVDQFDQLGREWLQRSQINMARQLAQTLRAPLSQGLDNDRVHTAIQQIMTINPSLSLYVLDENGSVVGAYSEGSCGLGEQVDRGAIAELLSEMPMLPVYADMPCQDGEGVFSVAPVTFGPEATPGYLFVRLEANTQVSMSNIWETSGITRTLLIATGVALLLTLVVGLALFALLTRRFTRVTRAVRHFARGDYRQRVPDRIDDEIGRVGRAFNEMAATIEAQVEALHDNDRQRRELVANLSHEFRTPLTSLSGYTRQLLRTATSADSRESLEAIRLNVDRLTRLATQLSQMSHANISDRALSLESFSFAELANDIVSKFRPRAEENGIFLAVENEADMAQVAADVELIDHALTNLVDNALFATNAGGRVTIRILHLNADTLKIGVRDTGIGMKPEEIALVCQRFYRTAHGRERGDGTGLGLAIVSDVLKRHDSKLTLESKPGRGSCIWFTLPLAKP</sequence>
<evidence type="ECO:0000256" key="4">
    <source>
        <dbReference type="ARBA" id="ARBA00022553"/>
    </source>
</evidence>
<dbReference type="InterPro" id="IPR036097">
    <property type="entry name" value="HisK_dim/P_sf"/>
</dbReference>
<dbReference type="PANTHER" id="PTHR45436">
    <property type="entry name" value="SENSOR HISTIDINE KINASE YKOH"/>
    <property type="match status" value="1"/>
</dbReference>
<dbReference type="GO" id="GO:0016020">
    <property type="term" value="C:membrane"/>
    <property type="evidence" value="ECO:0007669"/>
    <property type="project" value="UniProtKB-SubCell"/>
</dbReference>
<dbReference type="InterPro" id="IPR003594">
    <property type="entry name" value="HATPase_dom"/>
</dbReference>
<evidence type="ECO:0000256" key="8">
    <source>
        <dbReference type="ARBA" id="ARBA00022989"/>
    </source>
</evidence>
<dbReference type="Pfam" id="PF02518">
    <property type="entry name" value="HATPase_c"/>
    <property type="match status" value="1"/>
</dbReference>
<evidence type="ECO:0000256" key="3">
    <source>
        <dbReference type="ARBA" id="ARBA00012438"/>
    </source>
</evidence>
<dbReference type="Pfam" id="PF00512">
    <property type="entry name" value="HisKA"/>
    <property type="match status" value="1"/>
</dbReference>
<feature type="domain" description="Histidine kinase" evidence="12">
    <location>
        <begin position="273"/>
        <end position="489"/>
    </location>
</feature>
<keyword evidence="10 11" id="KW-0472">Membrane</keyword>
<gene>
    <name evidence="14" type="ORF">F0A16_00480</name>
</gene>
<evidence type="ECO:0000256" key="11">
    <source>
        <dbReference type="SAM" id="Phobius"/>
    </source>
</evidence>
<keyword evidence="9" id="KW-0902">Two-component regulatory system</keyword>
<feature type="transmembrane region" description="Helical" evidence="11">
    <location>
        <begin position="186"/>
        <end position="208"/>
    </location>
</feature>
<dbReference type="GO" id="GO:0000155">
    <property type="term" value="F:phosphorelay sensor kinase activity"/>
    <property type="evidence" value="ECO:0007669"/>
    <property type="project" value="InterPro"/>
</dbReference>
<name>A0A640WI49_9GAMM</name>
<organism evidence="14 15">
    <name type="scientific">Salinicola corii</name>
    <dbReference type="NCBI Taxonomy" id="2606937"/>
    <lineage>
        <taxon>Bacteria</taxon>
        <taxon>Pseudomonadati</taxon>
        <taxon>Pseudomonadota</taxon>
        <taxon>Gammaproteobacteria</taxon>
        <taxon>Oceanospirillales</taxon>
        <taxon>Halomonadaceae</taxon>
        <taxon>Salinicola</taxon>
    </lineage>
</organism>
<dbReference type="PANTHER" id="PTHR45436:SF5">
    <property type="entry name" value="SENSOR HISTIDINE KINASE TRCS"/>
    <property type="match status" value="1"/>
</dbReference>
<keyword evidence="5" id="KW-0808">Transferase</keyword>
<dbReference type="SMART" id="SM00304">
    <property type="entry name" value="HAMP"/>
    <property type="match status" value="1"/>
</dbReference>
<dbReference type="Gene3D" id="6.10.340.10">
    <property type="match status" value="1"/>
</dbReference>